<keyword evidence="2" id="KW-0812">Transmembrane</keyword>
<keyword evidence="4" id="KW-1185">Reference proteome</keyword>
<keyword evidence="2" id="KW-1133">Transmembrane helix</keyword>
<evidence type="ECO:0000256" key="1">
    <source>
        <dbReference type="SAM" id="MobiDB-lite"/>
    </source>
</evidence>
<dbReference type="Proteomes" id="UP000054047">
    <property type="component" value="Unassembled WGS sequence"/>
</dbReference>
<feature type="non-terminal residue" evidence="3">
    <location>
        <position position="119"/>
    </location>
</feature>
<feature type="transmembrane region" description="Helical" evidence="2">
    <location>
        <begin position="35"/>
        <end position="54"/>
    </location>
</feature>
<dbReference type="InterPro" id="IPR050327">
    <property type="entry name" value="Proton-linked_MCT"/>
</dbReference>
<reference evidence="3 4" key="1">
    <citation type="submission" date="2013-12" db="EMBL/GenBank/DDBJ databases">
        <title>Draft genome of the parsitic nematode Ancylostoma duodenale.</title>
        <authorList>
            <person name="Mitreva M."/>
        </authorList>
    </citation>
    <scope>NUCLEOTIDE SEQUENCE [LARGE SCALE GENOMIC DNA]</scope>
    <source>
        <strain evidence="3 4">Zhejiang</strain>
    </source>
</reference>
<proteinExistence type="predicted"/>
<feature type="non-terminal residue" evidence="3">
    <location>
        <position position="1"/>
    </location>
</feature>
<protein>
    <recommendedName>
        <fullName evidence="5">Major facilitator superfamily (MFS) profile domain-containing protein</fullName>
    </recommendedName>
</protein>
<feature type="region of interest" description="Disordered" evidence="1">
    <location>
        <begin position="90"/>
        <end position="119"/>
    </location>
</feature>
<dbReference type="GO" id="GO:0008028">
    <property type="term" value="F:monocarboxylic acid transmembrane transporter activity"/>
    <property type="evidence" value="ECO:0007669"/>
    <property type="project" value="TreeGrafter"/>
</dbReference>
<evidence type="ECO:0000313" key="3">
    <source>
        <dbReference type="EMBL" id="KIH49147.1"/>
    </source>
</evidence>
<name>A0A0C2CH64_9BILA</name>
<evidence type="ECO:0000256" key="2">
    <source>
        <dbReference type="SAM" id="Phobius"/>
    </source>
</evidence>
<feature type="transmembrane region" description="Helical" evidence="2">
    <location>
        <begin position="6"/>
        <end position="23"/>
    </location>
</feature>
<dbReference type="InterPro" id="IPR011701">
    <property type="entry name" value="MFS"/>
</dbReference>
<evidence type="ECO:0000313" key="4">
    <source>
        <dbReference type="Proteomes" id="UP000054047"/>
    </source>
</evidence>
<keyword evidence="2" id="KW-0472">Membrane</keyword>
<accession>A0A0C2CH64</accession>
<dbReference type="AlphaFoldDB" id="A0A0C2CH64"/>
<dbReference type="OrthoDB" id="6499973at2759"/>
<dbReference type="InterPro" id="IPR036259">
    <property type="entry name" value="MFS_trans_sf"/>
</dbReference>
<gene>
    <name evidence="3" type="ORF">ANCDUO_20779</name>
</gene>
<organism evidence="3 4">
    <name type="scientific">Ancylostoma duodenale</name>
    <dbReference type="NCBI Taxonomy" id="51022"/>
    <lineage>
        <taxon>Eukaryota</taxon>
        <taxon>Metazoa</taxon>
        <taxon>Ecdysozoa</taxon>
        <taxon>Nematoda</taxon>
        <taxon>Chromadorea</taxon>
        <taxon>Rhabditida</taxon>
        <taxon>Rhabditina</taxon>
        <taxon>Rhabditomorpha</taxon>
        <taxon>Strongyloidea</taxon>
        <taxon>Ancylostomatidae</taxon>
        <taxon>Ancylostomatinae</taxon>
        <taxon>Ancylostoma</taxon>
    </lineage>
</organism>
<dbReference type="EMBL" id="KN754878">
    <property type="protein sequence ID" value="KIH49147.1"/>
    <property type="molecule type" value="Genomic_DNA"/>
</dbReference>
<evidence type="ECO:0008006" key="5">
    <source>
        <dbReference type="Google" id="ProtNLM"/>
    </source>
</evidence>
<dbReference type="SUPFAM" id="SSF103473">
    <property type="entry name" value="MFS general substrate transporter"/>
    <property type="match status" value="1"/>
</dbReference>
<dbReference type="Pfam" id="PF07690">
    <property type="entry name" value="MFS_1"/>
    <property type="match status" value="1"/>
</dbReference>
<sequence>RRSLATGIAVSGAGIGTLLFSPVNEFIIRHMGWRSVFITFIGALGFCILCGWSFKPLPFLEIEEDEEADGTREMKKTEAVAASAETALLPSGMQSTPGSPRAMFLSSSGMQSTPGSPRA</sequence>
<dbReference type="PANTHER" id="PTHR11360">
    <property type="entry name" value="MONOCARBOXYLATE TRANSPORTER"/>
    <property type="match status" value="1"/>
</dbReference>
<feature type="compositionally biased region" description="Polar residues" evidence="1">
    <location>
        <begin position="105"/>
        <end position="119"/>
    </location>
</feature>
<dbReference type="PANTHER" id="PTHR11360:SF284">
    <property type="entry name" value="EG:103B4.3 PROTEIN-RELATED"/>
    <property type="match status" value="1"/>
</dbReference>
<dbReference type="Gene3D" id="1.20.1250.20">
    <property type="entry name" value="MFS general substrate transporter like domains"/>
    <property type="match status" value="1"/>
</dbReference>